<evidence type="ECO:0000256" key="5">
    <source>
        <dbReference type="ARBA" id="ARBA00048128"/>
    </source>
</evidence>
<dbReference type="InterPro" id="IPR005835">
    <property type="entry name" value="NTP_transferase_dom"/>
</dbReference>
<dbReference type="GO" id="GO:0006011">
    <property type="term" value="P:UDP-alpha-D-glucose metabolic process"/>
    <property type="evidence" value="ECO:0007669"/>
    <property type="project" value="InterPro"/>
</dbReference>
<dbReference type="Proteomes" id="UP000183639">
    <property type="component" value="Unassembled WGS sequence"/>
</dbReference>
<protein>
    <recommendedName>
        <fullName evidence="2 6">UTP--glucose-1-phosphate uridylyltransferase</fullName>
        <ecNumber evidence="2 6">2.7.7.9</ecNumber>
    </recommendedName>
    <alternativeName>
        <fullName evidence="6">UDP-glucose pyrophosphorylase</fullName>
    </alternativeName>
</protein>
<comment type="catalytic activity">
    <reaction evidence="5 6">
        <text>alpha-D-glucose 1-phosphate + UTP + H(+) = UDP-alpha-D-glucose + diphosphate</text>
        <dbReference type="Rhea" id="RHEA:19889"/>
        <dbReference type="ChEBI" id="CHEBI:15378"/>
        <dbReference type="ChEBI" id="CHEBI:33019"/>
        <dbReference type="ChEBI" id="CHEBI:46398"/>
        <dbReference type="ChEBI" id="CHEBI:58601"/>
        <dbReference type="ChEBI" id="CHEBI:58885"/>
        <dbReference type="EC" id="2.7.7.9"/>
    </reaction>
</comment>
<dbReference type="SUPFAM" id="SSF53448">
    <property type="entry name" value="Nucleotide-diphospho-sugar transferases"/>
    <property type="match status" value="1"/>
</dbReference>
<dbReference type="InterPro" id="IPR029044">
    <property type="entry name" value="Nucleotide-diphossugar_trans"/>
</dbReference>
<dbReference type="AlphaFoldDB" id="A0A1I3HBQ6"/>
<evidence type="ECO:0000256" key="4">
    <source>
        <dbReference type="ARBA" id="ARBA00022695"/>
    </source>
</evidence>
<evidence type="ECO:0000313" key="8">
    <source>
        <dbReference type="EMBL" id="SFI33104.1"/>
    </source>
</evidence>
<evidence type="ECO:0000256" key="6">
    <source>
        <dbReference type="RuleBase" id="RU361259"/>
    </source>
</evidence>
<gene>
    <name evidence="8" type="ORF">SAMN04487861_1291</name>
</gene>
<evidence type="ECO:0000256" key="2">
    <source>
        <dbReference type="ARBA" id="ARBA00012415"/>
    </source>
</evidence>
<accession>A0A1I3HBQ6</accession>
<reference evidence="8 9" key="1">
    <citation type="submission" date="2016-10" db="EMBL/GenBank/DDBJ databases">
        <authorList>
            <person name="de Groot N.N."/>
        </authorList>
    </citation>
    <scope>NUCLEOTIDE SEQUENCE [LARGE SCALE GENOMIC DNA]</scope>
    <source>
        <strain evidence="8 9">Z108</strain>
    </source>
</reference>
<dbReference type="InterPro" id="IPR005771">
    <property type="entry name" value="GalU_uridylyltTrfase_bac/arc"/>
</dbReference>
<dbReference type="PANTHER" id="PTHR43197:SF1">
    <property type="entry name" value="UTP--GLUCOSE-1-PHOSPHATE URIDYLYLTRANSFERASE"/>
    <property type="match status" value="1"/>
</dbReference>
<dbReference type="EMBL" id="FOQK01000029">
    <property type="protein sequence ID" value="SFI33104.1"/>
    <property type="molecule type" value="Genomic_DNA"/>
</dbReference>
<evidence type="ECO:0000256" key="3">
    <source>
        <dbReference type="ARBA" id="ARBA00022679"/>
    </source>
</evidence>
<name>A0A1I3HBQ6_SELRU</name>
<keyword evidence="3 6" id="KW-0808">Transferase</keyword>
<dbReference type="Gene3D" id="3.90.550.10">
    <property type="entry name" value="Spore Coat Polysaccharide Biosynthesis Protein SpsA, Chain A"/>
    <property type="match status" value="1"/>
</dbReference>
<dbReference type="NCBIfam" id="TIGR01099">
    <property type="entry name" value="galU"/>
    <property type="match status" value="1"/>
</dbReference>
<dbReference type="CDD" id="cd02541">
    <property type="entry name" value="UGPase_prokaryotic"/>
    <property type="match status" value="1"/>
</dbReference>
<dbReference type="PANTHER" id="PTHR43197">
    <property type="entry name" value="UTP--GLUCOSE-1-PHOSPHATE URIDYLYLTRANSFERASE"/>
    <property type="match status" value="1"/>
</dbReference>
<dbReference type="Pfam" id="PF00483">
    <property type="entry name" value="NTP_transferase"/>
    <property type="match status" value="1"/>
</dbReference>
<organism evidence="8 9">
    <name type="scientific">Selenomonas ruminantium</name>
    <dbReference type="NCBI Taxonomy" id="971"/>
    <lineage>
        <taxon>Bacteria</taxon>
        <taxon>Bacillati</taxon>
        <taxon>Bacillota</taxon>
        <taxon>Negativicutes</taxon>
        <taxon>Selenomonadales</taxon>
        <taxon>Selenomonadaceae</taxon>
        <taxon>Selenomonas</taxon>
    </lineage>
</organism>
<evidence type="ECO:0000256" key="1">
    <source>
        <dbReference type="ARBA" id="ARBA00006890"/>
    </source>
</evidence>
<comment type="similarity">
    <text evidence="1 6">Belongs to the UDPGP type 2 family.</text>
</comment>
<keyword evidence="4 6" id="KW-0548">Nucleotidyltransferase</keyword>
<feature type="domain" description="Nucleotidyl transferase" evidence="7">
    <location>
        <begin position="23"/>
        <end position="286"/>
    </location>
</feature>
<proteinExistence type="inferred from homology"/>
<dbReference type="EC" id="2.7.7.9" evidence="2 6"/>
<sequence>MYNIRKLGHFTYKGIISMQKIRKAVIPAAGYGTRFLPATKATPKEMLPIVDKPTIQYIVEEAMASGIEDILIISGHGKRAIEDHFDGAPALEAELRKKGKLDLLEKVQETADINIHYIRQRYMRGLGDAILCAKSFMGDEPFAVLLGDDVVYNPDKPALRQLMDVYEATGGSVLGCQNVPEEKVSAYGIVAGSQTDDERLMKVTDMVEKPAQEDAPSRLAVLGRYIIKPQIFEILEQTKPGKGGEVQLTDALKVLASEDAVYAYDFEGIRYDVGDKLGFLKATVEYALRREDLGAPFKEYLQELVKGI</sequence>
<evidence type="ECO:0000259" key="7">
    <source>
        <dbReference type="Pfam" id="PF00483"/>
    </source>
</evidence>
<evidence type="ECO:0000313" key="9">
    <source>
        <dbReference type="Proteomes" id="UP000183639"/>
    </source>
</evidence>
<dbReference type="GO" id="GO:0003983">
    <property type="term" value="F:UTP:glucose-1-phosphate uridylyltransferase activity"/>
    <property type="evidence" value="ECO:0007669"/>
    <property type="project" value="UniProtKB-EC"/>
</dbReference>